<dbReference type="Pfam" id="PF00129">
    <property type="entry name" value="MHC_I"/>
    <property type="match status" value="1"/>
</dbReference>
<dbReference type="STRING" id="56723.ENSLBEP00000014038"/>
<dbReference type="FunFam" id="3.30.500.10:FF:000001">
    <property type="entry name" value="H-2 class I histocompatibility antigen, alpha chain"/>
    <property type="match status" value="1"/>
</dbReference>
<proteinExistence type="inferred from homology"/>
<keyword evidence="5" id="KW-1185">Reference proteome</keyword>
<dbReference type="InterPro" id="IPR011161">
    <property type="entry name" value="MHC_I-like_Ag-recog"/>
</dbReference>
<dbReference type="InterPro" id="IPR050208">
    <property type="entry name" value="MHC_class-I_related"/>
</dbReference>
<dbReference type="Gene3D" id="3.30.500.10">
    <property type="entry name" value="MHC class I-like antigen recognition-like"/>
    <property type="match status" value="1"/>
</dbReference>
<dbReference type="PANTHER" id="PTHR16675">
    <property type="entry name" value="MHC CLASS I-RELATED"/>
    <property type="match status" value="1"/>
</dbReference>
<evidence type="ECO:0000256" key="2">
    <source>
        <dbReference type="RuleBase" id="RU004439"/>
    </source>
</evidence>
<dbReference type="PANTHER" id="PTHR16675:SF237">
    <property type="entry name" value="MHC CLASS I ANTIGEN TRANSCRIPT VARIANT 1-RELATED"/>
    <property type="match status" value="1"/>
</dbReference>
<reference evidence="4" key="2">
    <citation type="submission" date="2025-09" db="UniProtKB">
        <authorList>
            <consortium name="Ensembl"/>
        </authorList>
    </citation>
    <scope>IDENTIFICATION</scope>
</reference>
<dbReference type="GO" id="GO:0009897">
    <property type="term" value="C:external side of plasma membrane"/>
    <property type="evidence" value="ECO:0007669"/>
    <property type="project" value="TreeGrafter"/>
</dbReference>
<organism evidence="4 5">
    <name type="scientific">Labrus bergylta</name>
    <name type="common">ballan wrasse</name>
    <dbReference type="NCBI Taxonomy" id="56723"/>
    <lineage>
        <taxon>Eukaryota</taxon>
        <taxon>Metazoa</taxon>
        <taxon>Chordata</taxon>
        <taxon>Craniata</taxon>
        <taxon>Vertebrata</taxon>
        <taxon>Euteleostomi</taxon>
        <taxon>Actinopterygii</taxon>
        <taxon>Neopterygii</taxon>
        <taxon>Teleostei</taxon>
        <taxon>Neoteleostei</taxon>
        <taxon>Acanthomorphata</taxon>
        <taxon>Eupercaria</taxon>
        <taxon>Labriformes</taxon>
        <taxon>Labridae</taxon>
        <taxon>Labrus</taxon>
    </lineage>
</organism>
<dbReference type="InterPro" id="IPR037055">
    <property type="entry name" value="MHC_I-like_Ag-recog_sf"/>
</dbReference>
<accession>A0A3Q3F352</accession>
<dbReference type="GeneTree" id="ENSGT01120000271828"/>
<dbReference type="SUPFAM" id="SSF54452">
    <property type="entry name" value="MHC antigen-recognition domain"/>
    <property type="match status" value="1"/>
</dbReference>
<evidence type="ECO:0000256" key="1">
    <source>
        <dbReference type="ARBA" id="ARBA00023180"/>
    </source>
</evidence>
<name>A0A3Q3F352_9LABR</name>
<dbReference type="InParanoid" id="A0A3Q3F352"/>
<feature type="domain" description="MHC class I-like antigen recognition-like" evidence="3">
    <location>
        <begin position="19"/>
        <end position="188"/>
    </location>
</feature>
<sequence>IRIRVPGELFLFISKLIGMHSYKFFYMASSEVPNFPEFVAVGMVDDIQLGHYDSNIKRVELKQDWMKKVTEDEAEYWKRLNQRAVVIQQRFKVRLDTFKQSFNQTGGVHIVQNMYGCEWDDETGDVNGYDQYGYDGEDFIVLDLKTWTWVAAQQQAVAIKQEWDKDKARIEYHKNYLTNECLDWLKKLIFIVDSLILKSLFSPVHLKSVIKHEL</sequence>
<dbReference type="AlphaFoldDB" id="A0A3Q3F352"/>
<protein>
    <recommendedName>
        <fullName evidence="3">MHC class I-like antigen recognition-like domain-containing protein</fullName>
    </recommendedName>
</protein>
<dbReference type="InterPro" id="IPR001039">
    <property type="entry name" value="MHC_I_a_a1/a2"/>
</dbReference>
<comment type="similarity">
    <text evidence="2">Belongs to the MHC class I family.</text>
</comment>
<evidence type="ECO:0000313" key="4">
    <source>
        <dbReference type="Ensembl" id="ENSLBEP00000014038.1"/>
    </source>
</evidence>
<dbReference type="Ensembl" id="ENSLBET00000014840.1">
    <property type="protein sequence ID" value="ENSLBEP00000014038.1"/>
    <property type="gene ID" value="ENSLBEG00000010895.1"/>
</dbReference>
<dbReference type="Proteomes" id="UP000261660">
    <property type="component" value="Unplaced"/>
</dbReference>
<dbReference type="GO" id="GO:0005615">
    <property type="term" value="C:extracellular space"/>
    <property type="evidence" value="ECO:0007669"/>
    <property type="project" value="TreeGrafter"/>
</dbReference>
<evidence type="ECO:0000259" key="3">
    <source>
        <dbReference type="Pfam" id="PF00129"/>
    </source>
</evidence>
<dbReference type="InterPro" id="IPR011162">
    <property type="entry name" value="MHC_I/II-like_Ag-recog"/>
</dbReference>
<evidence type="ECO:0000313" key="5">
    <source>
        <dbReference type="Proteomes" id="UP000261660"/>
    </source>
</evidence>
<dbReference type="PRINTS" id="PR01638">
    <property type="entry name" value="MHCCLASSI"/>
</dbReference>
<dbReference type="GO" id="GO:0006955">
    <property type="term" value="P:immune response"/>
    <property type="evidence" value="ECO:0007669"/>
    <property type="project" value="TreeGrafter"/>
</dbReference>
<keyword evidence="1" id="KW-0325">Glycoprotein</keyword>
<reference evidence="4" key="1">
    <citation type="submission" date="2025-08" db="UniProtKB">
        <authorList>
            <consortium name="Ensembl"/>
        </authorList>
    </citation>
    <scope>IDENTIFICATION</scope>
</reference>